<keyword evidence="1" id="KW-0472">Membrane</keyword>
<feature type="transmembrane region" description="Helical" evidence="1">
    <location>
        <begin position="118"/>
        <end position="139"/>
    </location>
</feature>
<protein>
    <submittedName>
        <fullName evidence="3">DUF4395 family protein</fullName>
    </submittedName>
</protein>
<evidence type="ECO:0000313" key="4">
    <source>
        <dbReference type="Proteomes" id="UP000185511"/>
    </source>
</evidence>
<evidence type="ECO:0000259" key="2">
    <source>
        <dbReference type="Pfam" id="PF14340"/>
    </source>
</evidence>
<dbReference type="KEGG" id="acad:UA74_29140"/>
<proteinExistence type="predicted"/>
<feature type="domain" description="DUF4395" evidence="2">
    <location>
        <begin position="12"/>
        <end position="141"/>
    </location>
</feature>
<keyword evidence="4" id="KW-1185">Reference proteome</keyword>
<evidence type="ECO:0000256" key="1">
    <source>
        <dbReference type="SAM" id="Phobius"/>
    </source>
</evidence>
<name>A0AAC9LJ67_9PSEU</name>
<dbReference type="Pfam" id="PF14340">
    <property type="entry name" value="DUF4395"/>
    <property type="match status" value="1"/>
</dbReference>
<reference evidence="4" key="1">
    <citation type="submission" date="2016-06" db="EMBL/GenBank/DDBJ databases">
        <title>Complete genome sequence of Actinoalloteichus fjordicus DSM 46855 (=ADI127-17), type strain of the new species Actinoalloteichus fjordicus.</title>
        <authorList>
            <person name="Ruckert C."/>
            <person name="Nouioui I."/>
            <person name="Willmese J."/>
            <person name="van Wezel G."/>
            <person name="Klenk H.-P."/>
            <person name="Kalinowski J."/>
            <person name="Zotchev S.B."/>
        </authorList>
    </citation>
    <scope>NUCLEOTIDE SEQUENCE [LARGE SCALE GENOMIC DNA]</scope>
    <source>
        <strain evidence="4">ADI127-7</strain>
    </source>
</reference>
<evidence type="ECO:0000313" key="3">
    <source>
        <dbReference type="EMBL" id="APU17820.1"/>
    </source>
</evidence>
<gene>
    <name evidence="3" type="ORF">UA74_29140</name>
</gene>
<keyword evidence="1" id="KW-0812">Transmembrane</keyword>
<dbReference type="RefSeq" id="WP_075743060.1">
    <property type="nucleotide sequence ID" value="NZ_CP016076.1"/>
</dbReference>
<dbReference type="Proteomes" id="UP000185511">
    <property type="component" value="Chromosome"/>
</dbReference>
<accession>A0AAC9LJ67</accession>
<keyword evidence="1" id="KW-1133">Transmembrane helix</keyword>
<sequence length="151" mass="16174">MSDARESDAQLIDAGGPRFSATMTSLILAVVLLTESWRLLGAQALLFGLCAFIGLRLNPWGLVYRRLIRPRLRGRGEQEPVAPVQFSQGVGFVFSVIGVIGYASGLTALGIVATSLALVAALLNAVFGLCVGCELYLLIQRFRAPRPSNLV</sequence>
<feature type="transmembrane region" description="Helical" evidence="1">
    <location>
        <begin position="89"/>
        <end position="112"/>
    </location>
</feature>
<feature type="transmembrane region" description="Helical" evidence="1">
    <location>
        <begin position="46"/>
        <end position="68"/>
    </location>
</feature>
<organism evidence="3 4">
    <name type="scientific">Actinoalloteichus fjordicus</name>
    <dbReference type="NCBI Taxonomy" id="1612552"/>
    <lineage>
        <taxon>Bacteria</taxon>
        <taxon>Bacillati</taxon>
        <taxon>Actinomycetota</taxon>
        <taxon>Actinomycetes</taxon>
        <taxon>Pseudonocardiales</taxon>
        <taxon>Pseudonocardiaceae</taxon>
        <taxon>Actinoalloteichus</taxon>
    </lineage>
</organism>
<dbReference type="AlphaFoldDB" id="A0AAC9LJ67"/>
<dbReference type="InterPro" id="IPR025508">
    <property type="entry name" value="DUF4395"/>
</dbReference>
<dbReference type="EMBL" id="CP016076">
    <property type="protein sequence ID" value="APU17820.1"/>
    <property type="molecule type" value="Genomic_DNA"/>
</dbReference>